<evidence type="ECO:0000259" key="5">
    <source>
        <dbReference type="PROSITE" id="PS51720"/>
    </source>
</evidence>
<reference evidence="7" key="1">
    <citation type="submission" date="2025-08" db="UniProtKB">
        <authorList>
            <consortium name="RefSeq"/>
        </authorList>
    </citation>
    <scope>IDENTIFICATION</scope>
</reference>
<dbReference type="RefSeq" id="XP_030635233.1">
    <property type="nucleotide sequence ID" value="XM_030779373.1"/>
</dbReference>
<evidence type="ECO:0000256" key="1">
    <source>
        <dbReference type="ARBA" id="ARBA00008535"/>
    </source>
</evidence>
<feature type="region of interest" description="Disordered" evidence="4">
    <location>
        <begin position="261"/>
        <end position="323"/>
    </location>
</feature>
<dbReference type="GeneID" id="115816419"/>
<dbReference type="FunCoup" id="A0A6J2VTH3">
    <property type="interactions" value="66"/>
</dbReference>
<dbReference type="InterPro" id="IPR027417">
    <property type="entry name" value="P-loop_NTPase"/>
</dbReference>
<dbReference type="InterPro" id="IPR006703">
    <property type="entry name" value="G_AIG1"/>
</dbReference>
<dbReference type="PROSITE" id="PS51720">
    <property type="entry name" value="G_AIG1"/>
    <property type="match status" value="1"/>
</dbReference>
<dbReference type="AlphaFoldDB" id="A0A6J2VTH3"/>
<dbReference type="PANTHER" id="PTHR10903:SF188">
    <property type="entry name" value="GTPASE IMAP FAMILY MEMBER 2-LIKE-RELATED"/>
    <property type="match status" value="1"/>
</dbReference>
<dbReference type="FunFam" id="3.40.50.300:FF:000366">
    <property type="entry name" value="GTPase, IMAP family member 2"/>
    <property type="match status" value="1"/>
</dbReference>
<dbReference type="OrthoDB" id="8954335at2759"/>
<feature type="domain" description="AIG1-type G" evidence="5">
    <location>
        <begin position="23"/>
        <end position="224"/>
    </location>
</feature>
<dbReference type="GO" id="GO:0005525">
    <property type="term" value="F:GTP binding"/>
    <property type="evidence" value="ECO:0007669"/>
    <property type="project" value="UniProtKB-KW"/>
</dbReference>
<dbReference type="Gene3D" id="3.40.50.300">
    <property type="entry name" value="P-loop containing nucleotide triphosphate hydrolases"/>
    <property type="match status" value="1"/>
</dbReference>
<dbReference type="SUPFAM" id="SSF52540">
    <property type="entry name" value="P-loop containing nucleoside triphosphate hydrolases"/>
    <property type="match status" value="1"/>
</dbReference>
<protein>
    <submittedName>
        <fullName evidence="7">GTPase IMAP family member 9</fullName>
    </submittedName>
</protein>
<dbReference type="CDD" id="cd01852">
    <property type="entry name" value="AIG1"/>
    <property type="match status" value="1"/>
</dbReference>
<sequence length="339" mass="40042">MKIQIRTLEEKIKNQKPDLRERSDTLRIVLLGKTGAGKSATGNTILRKEDVFKEDVCYGSVTKTCQKETAEVNGRLITVIDTPGLFDTEIDNEEMKKEISKCITMATPGPHVFLLVIEVRRLTPEEKEAMKIIQKTFGDESQMYTMVLFTKGDHLKQKTIEQDIGDLGSDLRNLVGQCGNRYHMFNNTDHSNQTQVVELLDKIDTMVSENGGSYYTNEMFRQVEETLQEEKERILRERVEKTEREKEELKAKYEAEMERMKETMEEARKRQNEERKRREEEFKEREQKMKKEDKVETLENKMETQVKETEKKKEEFERAKEERRAKHLTELEKMKRIIK</sequence>
<accession>A0A6J2VTH3</accession>
<proteinExistence type="inferred from homology"/>
<comment type="similarity">
    <text evidence="1">Belongs to the TRAFAC class TrmE-Era-EngA-EngB-Septin-like GTPase superfamily. AIG1/Toc34/Toc159-like paraseptin GTPase family. IAN subfamily.</text>
</comment>
<keyword evidence="3" id="KW-0342">GTP-binding</keyword>
<organism evidence="6 7">
    <name type="scientific">Chanos chanos</name>
    <name type="common">Milkfish</name>
    <name type="synonym">Mugil chanos</name>
    <dbReference type="NCBI Taxonomy" id="29144"/>
    <lineage>
        <taxon>Eukaryota</taxon>
        <taxon>Metazoa</taxon>
        <taxon>Chordata</taxon>
        <taxon>Craniata</taxon>
        <taxon>Vertebrata</taxon>
        <taxon>Euteleostomi</taxon>
        <taxon>Actinopterygii</taxon>
        <taxon>Neopterygii</taxon>
        <taxon>Teleostei</taxon>
        <taxon>Ostariophysi</taxon>
        <taxon>Gonorynchiformes</taxon>
        <taxon>Chanidae</taxon>
        <taxon>Chanos</taxon>
    </lineage>
</organism>
<dbReference type="Pfam" id="PF04548">
    <property type="entry name" value="AIG1"/>
    <property type="match status" value="1"/>
</dbReference>
<evidence type="ECO:0000313" key="7">
    <source>
        <dbReference type="RefSeq" id="XP_030635233.1"/>
    </source>
</evidence>
<dbReference type="Proteomes" id="UP000504632">
    <property type="component" value="Chromosome 7"/>
</dbReference>
<evidence type="ECO:0000256" key="2">
    <source>
        <dbReference type="ARBA" id="ARBA00022741"/>
    </source>
</evidence>
<dbReference type="PANTHER" id="PTHR10903">
    <property type="entry name" value="GTPASE, IMAP FAMILY MEMBER-RELATED"/>
    <property type="match status" value="1"/>
</dbReference>
<evidence type="ECO:0000256" key="4">
    <source>
        <dbReference type="SAM" id="MobiDB-lite"/>
    </source>
</evidence>
<dbReference type="InParanoid" id="A0A6J2VTH3"/>
<name>A0A6J2VTH3_CHACN</name>
<evidence type="ECO:0000256" key="3">
    <source>
        <dbReference type="ARBA" id="ARBA00023134"/>
    </source>
</evidence>
<dbReference type="InterPro" id="IPR045058">
    <property type="entry name" value="GIMA/IAN/Toc"/>
</dbReference>
<keyword evidence="6" id="KW-1185">Reference proteome</keyword>
<gene>
    <name evidence="7" type="primary">LOC115816419</name>
</gene>
<keyword evidence="2" id="KW-0547">Nucleotide-binding</keyword>
<evidence type="ECO:0000313" key="6">
    <source>
        <dbReference type="Proteomes" id="UP000504632"/>
    </source>
</evidence>